<proteinExistence type="predicted"/>
<dbReference type="EMBL" id="PDYG01000019">
    <property type="protein sequence ID" value="PHU37977.1"/>
    <property type="molecule type" value="Genomic_DNA"/>
</dbReference>
<dbReference type="RefSeq" id="WP_099385872.1">
    <property type="nucleotide sequence ID" value="NZ_JANSWH010000069.1"/>
</dbReference>
<feature type="transmembrane region" description="Helical" evidence="1">
    <location>
        <begin position="65"/>
        <end position="85"/>
    </location>
</feature>
<comment type="caution">
    <text evidence="2">The sequence shown here is derived from an EMBL/GenBank/DDBJ whole genome shotgun (WGS) entry which is preliminary data.</text>
</comment>
<reference evidence="2 3" key="2">
    <citation type="submission" date="2017-10" db="EMBL/GenBank/DDBJ databases">
        <authorList>
            <person name="Banno H."/>
            <person name="Chua N.-H."/>
        </authorList>
    </citation>
    <scope>NUCLEOTIDE SEQUENCE [LARGE SCALE GENOMIC DNA]</scope>
    <source>
        <strain evidence="2 3">JK623</strain>
    </source>
</reference>
<dbReference type="AlphaFoldDB" id="A0A2G3E3V1"/>
<keyword evidence="1" id="KW-0812">Transmembrane</keyword>
<gene>
    <name evidence="2" type="ORF">CSX02_05185</name>
</gene>
<organism evidence="2 3">
    <name type="scientific">Agathobacter ruminis</name>
    <dbReference type="NCBI Taxonomy" id="1712665"/>
    <lineage>
        <taxon>Bacteria</taxon>
        <taxon>Bacillati</taxon>
        <taxon>Bacillota</taxon>
        <taxon>Clostridia</taxon>
        <taxon>Lachnospirales</taxon>
        <taxon>Lachnospiraceae</taxon>
        <taxon>Agathobacter</taxon>
    </lineage>
</organism>
<feature type="transmembrane region" description="Helical" evidence="1">
    <location>
        <begin position="12"/>
        <end position="31"/>
    </location>
</feature>
<sequence>MNEAKKRNRIIALGAAVAVLFVMLFSLYFLADHADHIAHCHESECPICRMADQCATVVKQIGCALAVVAAIVAIVKWISIFAYFVEWKIGKSTLITQKVRMND</sequence>
<reference evidence="2 3" key="1">
    <citation type="submission" date="2017-10" db="EMBL/GenBank/DDBJ databases">
        <title>Resolving the taxonomy of Roseburia spp., Eubacterium rectale and Agathobacter spp. through phylogenomic analysis.</title>
        <authorList>
            <person name="Sheridan P.O."/>
            <person name="Walker A.W."/>
            <person name="Duncan S.H."/>
            <person name="Scott K.P."/>
            <person name="Toole P.W.O."/>
            <person name="Luis P."/>
            <person name="Flint H.J."/>
        </authorList>
    </citation>
    <scope>NUCLEOTIDE SEQUENCE [LARGE SCALE GENOMIC DNA]</scope>
    <source>
        <strain evidence="2 3">JK623</strain>
    </source>
</reference>
<keyword evidence="1" id="KW-1133">Transmembrane helix</keyword>
<dbReference type="Proteomes" id="UP000224563">
    <property type="component" value="Unassembled WGS sequence"/>
</dbReference>
<accession>A0A2G3E3V1</accession>
<keyword evidence="1" id="KW-0472">Membrane</keyword>
<keyword evidence="3" id="KW-1185">Reference proteome</keyword>
<name>A0A2G3E3V1_9FIRM</name>
<protein>
    <submittedName>
        <fullName evidence="2">Uncharacterized protein</fullName>
    </submittedName>
</protein>
<evidence type="ECO:0000313" key="3">
    <source>
        <dbReference type="Proteomes" id="UP000224563"/>
    </source>
</evidence>
<evidence type="ECO:0000256" key="1">
    <source>
        <dbReference type="SAM" id="Phobius"/>
    </source>
</evidence>
<evidence type="ECO:0000313" key="2">
    <source>
        <dbReference type="EMBL" id="PHU37977.1"/>
    </source>
</evidence>